<evidence type="ECO:0000256" key="5">
    <source>
        <dbReference type="ARBA" id="ARBA00022630"/>
    </source>
</evidence>
<dbReference type="GeneID" id="18817258"/>
<evidence type="ECO:0000256" key="11">
    <source>
        <dbReference type="ARBA" id="ARBA00023027"/>
    </source>
</evidence>
<keyword evidence="7" id="KW-1000">Mitochondrion outer membrane</keyword>
<evidence type="ECO:0000256" key="12">
    <source>
        <dbReference type="ARBA" id="ARBA00023136"/>
    </source>
</evidence>
<dbReference type="InterPro" id="IPR017938">
    <property type="entry name" value="Riboflavin_synthase-like_b-brl"/>
</dbReference>
<dbReference type="PANTHER" id="PTHR19370:SF171">
    <property type="entry name" value="NADH-CYTOCHROME B5 REDUCTASE 2"/>
    <property type="match status" value="1"/>
</dbReference>
<keyword evidence="7" id="KW-0496">Mitochondrion</keyword>
<feature type="binding site" evidence="13">
    <location>
        <position position="156"/>
    </location>
    <ligand>
        <name>FAD</name>
        <dbReference type="ChEBI" id="CHEBI:57692"/>
    </ligand>
</feature>
<dbReference type="OrthoDB" id="432685at2759"/>
<feature type="binding site" evidence="13">
    <location>
        <position position="146"/>
    </location>
    <ligand>
        <name>FAD</name>
        <dbReference type="ChEBI" id="CHEBI:57692"/>
    </ligand>
</feature>
<accession>F8NFI0</accession>
<evidence type="ECO:0000256" key="7">
    <source>
        <dbReference type="ARBA" id="ARBA00022787"/>
    </source>
</evidence>
<dbReference type="Proteomes" id="UP000008064">
    <property type="component" value="Unassembled WGS sequence"/>
</dbReference>
<name>F8NFI0_SERL9</name>
<dbReference type="InterPro" id="IPR008333">
    <property type="entry name" value="Cbr1-like_FAD-bd_dom"/>
</dbReference>
<evidence type="ECO:0000256" key="10">
    <source>
        <dbReference type="ARBA" id="ARBA00023002"/>
    </source>
</evidence>
<evidence type="ECO:0000259" key="15">
    <source>
        <dbReference type="PROSITE" id="PS51384"/>
    </source>
</evidence>
<dbReference type="CDD" id="cd06183">
    <property type="entry name" value="cyt_b5_reduct_like"/>
    <property type="match status" value="1"/>
</dbReference>
<evidence type="ECO:0000256" key="9">
    <source>
        <dbReference type="ARBA" id="ARBA00022989"/>
    </source>
</evidence>
<keyword evidence="8 13" id="KW-0274">FAD</keyword>
<evidence type="ECO:0000313" key="16">
    <source>
        <dbReference type="EMBL" id="EGO31224.1"/>
    </source>
</evidence>
<evidence type="ECO:0000256" key="2">
    <source>
        <dbReference type="ARBA" id="ARBA00004572"/>
    </source>
</evidence>
<dbReference type="InterPro" id="IPR017927">
    <property type="entry name" value="FAD-bd_FR_type"/>
</dbReference>
<dbReference type="Gene3D" id="2.40.30.10">
    <property type="entry name" value="Translation factors"/>
    <property type="match status" value="1"/>
</dbReference>
<dbReference type="InterPro" id="IPR001834">
    <property type="entry name" value="CBR-like"/>
</dbReference>
<dbReference type="PANTHER" id="PTHR19370">
    <property type="entry name" value="NADH-CYTOCHROME B5 REDUCTASE"/>
    <property type="match status" value="1"/>
</dbReference>
<dbReference type="FunFam" id="3.40.50.80:FF:000009">
    <property type="entry name" value="NADH-cytochrome b5 reductase"/>
    <property type="match status" value="1"/>
</dbReference>
<keyword evidence="6 14" id="KW-0812">Transmembrane</keyword>
<comment type="subcellular location">
    <subcellularLocation>
        <location evidence="2">Mitochondrion outer membrane</location>
        <topology evidence="2">Single-pass membrane protein</topology>
    </subcellularLocation>
</comment>
<dbReference type="AlphaFoldDB" id="F8NFI0"/>
<keyword evidence="10" id="KW-0560">Oxidoreductase</keyword>
<dbReference type="Pfam" id="PF00175">
    <property type="entry name" value="NAD_binding_1"/>
    <property type="match status" value="1"/>
</dbReference>
<dbReference type="KEGG" id="sla:SERLADRAFT_456050"/>
<dbReference type="Pfam" id="PF00970">
    <property type="entry name" value="FAD_binding_6"/>
    <property type="match status" value="1"/>
</dbReference>
<feature type="binding site" evidence="13">
    <location>
        <position position="131"/>
    </location>
    <ligand>
        <name>FAD</name>
        <dbReference type="ChEBI" id="CHEBI:57692"/>
    </ligand>
</feature>
<feature type="binding site" evidence="13">
    <location>
        <position position="129"/>
    </location>
    <ligand>
        <name>FAD</name>
        <dbReference type="ChEBI" id="CHEBI:57692"/>
    </ligand>
</feature>
<reference evidence="16" key="1">
    <citation type="submission" date="2011-04" db="EMBL/GenBank/DDBJ databases">
        <title>Evolution of plant cell wall degrading machinery underlies the functional diversity of forest fungi.</title>
        <authorList>
            <consortium name="US DOE Joint Genome Institute (JGI-PGF)"/>
            <person name="Eastwood D.C."/>
            <person name="Floudas D."/>
            <person name="Binder M."/>
            <person name="Majcherczyk A."/>
            <person name="Schneider P."/>
            <person name="Aerts A."/>
            <person name="Asiegbu F.O."/>
            <person name="Baker S.E."/>
            <person name="Barry K."/>
            <person name="Bendiksby M."/>
            <person name="Blumentritt M."/>
            <person name="Coutinho P.M."/>
            <person name="Cullen D."/>
            <person name="Cullen D."/>
            <person name="Gathman A."/>
            <person name="Goodell B."/>
            <person name="Henrissat B."/>
            <person name="Ihrmark K."/>
            <person name="Kauserud H."/>
            <person name="Kohler A."/>
            <person name="LaButti K."/>
            <person name="Lapidus A."/>
            <person name="Lavin J.L."/>
            <person name="Lee Y.-H."/>
            <person name="Lindquist E."/>
            <person name="Lilly W."/>
            <person name="Lucas S."/>
            <person name="Morin E."/>
            <person name="Murat C."/>
            <person name="Oguiza J.A."/>
            <person name="Park J."/>
            <person name="Pisabarro A.G."/>
            <person name="Riley R."/>
            <person name="Rosling A."/>
            <person name="Salamov A."/>
            <person name="Schmidt O."/>
            <person name="Schmutz J."/>
            <person name="Skrede I."/>
            <person name="Stenlid J."/>
            <person name="Wiebenga A."/>
            <person name="Xie X."/>
            <person name="Kues U."/>
            <person name="Hibbett D.S."/>
            <person name="Hoffmeister D."/>
            <person name="Hogberg N."/>
            <person name="Martin F."/>
            <person name="Grigoriev I.V."/>
            <person name="Watkinson S.C."/>
        </authorList>
    </citation>
    <scope>NUCLEOTIDE SEQUENCE</scope>
    <source>
        <strain evidence="16">S7.9</strain>
    </source>
</reference>
<organism>
    <name type="scientific">Serpula lacrymans var. lacrymans (strain S7.9)</name>
    <name type="common">Dry rot fungus</name>
    <dbReference type="NCBI Taxonomy" id="578457"/>
    <lineage>
        <taxon>Eukaryota</taxon>
        <taxon>Fungi</taxon>
        <taxon>Dikarya</taxon>
        <taxon>Basidiomycota</taxon>
        <taxon>Agaricomycotina</taxon>
        <taxon>Agaricomycetes</taxon>
        <taxon>Agaricomycetidae</taxon>
        <taxon>Boletales</taxon>
        <taxon>Coniophorineae</taxon>
        <taxon>Serpulaceae</taxon>
        <taxon>Serpula</taxon>
    </lineage>
</organism>
<dbReference type="InterPro" id="IPR001433">
    <property type="entry name" value="OxRdtase_FAD/NAD-bd"/>
</dbReference>
<comment type="cofactor">
    <cofactor evidence="1 13">
        <name>FAD</name>
        <dbReference type="ChEBI" id="CHEBI:57692"/>
    </cofactor>
</comment>
<feature type="domain" description="FAD-binding FR-type" evidence="15">
    <location>
        <begin position="71"/>
        <end position="180"/>
    </location>
</feature>
<dbReference type="HOGENOM" id="CLU_003827_9_1_1"/>
<keyword evidence="5 13" id="KW-0285">Flavoprotein</keyword>
<evidence type="ECO:0000256" key="3">
    <source>
        <dbReference type="ARBA" id="ARBA00006105"/>
    </source>
</evidence>
<dbReference type="GO" id="GO:0090524">
    <property type="term" value="F:cytochrome-b5 reductase activity, acting on NADH"/>
    <property type="evidence" value="ECO:0007669"/>
    <property type="project" value="UniProtKB-EC"/>
</dbReference>
<dbReference type="SUPFAM" id="SSF52343">
    <property type="entry name" value="Ferredoxin reductase-like, C-terminal NADP-linked domain"/>
    <property type="match status" value="1"/>
</dbReference>
<dbReference type="EC" id="1.6.2.2" evidence="4"/>
<keyword evidence="12 14" id="KW-0472">Membrane</keyword>
<evidence type="ECO:0000256" key="6">
    <source>
        <dbReference type="ARBA" id="ARBA00022692"/>
    </source>
</evidence>
<dbReference type="EMBL" id="GL945428">
    <property type="protein sequence ID" value="EGO31224.1"/>
    <property type="molecule type" value="Genomic_DNA"/>
</dbReference>
<dbReference type="InterPro" id="IPR039261">
    <property type="entry name" value="FNR_nucleotide-bd"/>
</dbReference>
<dbReference type="FunFam" id="2.40.30.10:FF:000069">
    <property type="entry name" value="NADH-cytochrome b5 reductase"/>
    <property type="match status" value="1"/>
</dbReference>
<feature type="binding site" evidence="13">
    <location>
        <position position="148"/>
    </location>
    <ligand>
        <name>FAD</name>
        <dbReference type="ChEBI" id="CHEBI:57692"/>
    </ligand>
</feature>
<keyword evidence="11" id="KW-0520">NAD</keyword>
<gene>
    <name evidence="16" type="ORF">SERLADRAFT_456050</name>
</gene>
<feature type="transmembrane region" description="Helical" evidence="14">
    <location>
        <begin position="33"/>
        <end position="51"/>
    </location>
</feature>
<dbReference type="RefSeq" id="XP_007313108.1">
    <property type="nucleotide sequence ID" value="XM_007313046.1"/>
</dbReference>
<comment type="similarity">
    <text evidence="3">Belongs to the flavoprotein pyridine nucleotide cytochrome reductase family.</text>
</comment>
<evidence type="ECO:0000256" key="8">
    <source>
        <dbReference type="ARBA" id="ARBA00022827"/>
    </source>
</evidence>
<dbReference type="SUPFAM" id="SSF63380">
    <property type="entry name" value="Riboflavin synthase domain-like"/>
    <property type="match status" value="1"/>
</dbReference>
<evidence type="ECO:0000256" key="1">
    <source>
        <dbReference type="ARBA" id="ARBA00001974"/>
    </source>
</evidence>
<dbReference type="GO" id="GO:0005741">
    <property type="term" value="C:mitochondrial outer membrane"/>
    <property type="evidence" value="ECO:0007669"/>
    <property type="project" value="UniProtKB-SubCell"/>
</dbReference>
<protein>
    <recommendedName>
        <fullName evidence="4">cytochrome-b5 reductase</fullName>
        <ecNumber evidence="4">1.6.2.2</ecNumber>
    </recommendedName>
</protein>
<feature type="binding site" evidence="13">
    <location>
        <position position="130"/>
    </location>
    <ligand>
        <name>FAD</name>
        <dbReference type="ChEBI" id="CHEBI:57692"/>
    </ligand>
</feature>
<dbReference type="PROSITE" id="PS51384">
    <property type="entry name" value="FAD_FR"/>
    <property type="match status" value="1"/>
</dbReference>
<proteinExistence type="inferred from homology"/>
<evidence type="ECO:0000256" key="14">
    <source>
        <dbReference type="SAM" id="Phobius"/>
    </source>
</evidence>
<evidence type="ECO:0000256" key="4">
    <source>
        <dbReference type="ARBA" id="ARBA00012011"/>
    </source>
</evidence>
<sequence>MSFIRAATVARSLAANARRYSAEAAAPKKSSKLPLYFGGAGIVGLGAYVYLGGSEPKVAKKVQETSPLDPQKFVDFKLKKVEPYNHNTAKFIFELPDGQASLLPVASCLYVKAADPDALKDDKGKPIYRPYTPISHPDQEGELTLLVKKYETGNASKYFFTLKPGDKMSFKGPLPKWPYKINEFEEVGLIGGGSGITPLYQVLAHALADNTNKTKFKLLFANVTEQDILLREEFDALKKKHPNNFDVVYVLDKPPANWKGPSGFITADLIKQHIAPPSLGDKVKIFICGPPPQVAAISGNKTGIKSQGPLTGALKELGYNEDQVFKF</sequence>
<dbReference type="Gene3D" id="3.40.50.80">
    <property type="entry name" value="Nucleotide-binding domain of ferredoxin-NADP reductase (FNR) module"/>
    <property type="match status" value="1"/>
</dbReference>
<feature type="binding site" evidence="13">
    <location>
        <position position="197"/>
    </location>
    <ligand>
        <name>FAD</name>
        <dbReference type="ChEBI" id="CHEBI:57692"/>
    </ligand>
</feature>
<evidence type="ECO:0000256" key="13">
    <source>
        <dbReference type="PIRSR" id="PIRSR601834-1"/>
    </source>
</evidence>
<dbReference type="PRINTS" id="PR00406">
    <property type="entry name" value="CYTB5RDTASE"/>
</dbReference>
<keyword evidence="9 14" id="KW-1133">Transmembrane helix</keyword>